<evidence type="ECO:0000313" key="2">
    <source>
        <dbReference type="EMBL" id="CAH0534284.1"/>
    </source>
</evidence>
<dbReference type="Proteomes" id="UP000838672">
    <property type="component" value="Unassembled WGS sequence"/>
</dbReference>
<feature type="transmembrane region" description="Helical" evidence="1">
    <location>
        <begin position="378"/>
        <end position="397"/>
    </location>
</feature>
<keyword evidence="1" id="KW-0472">Membrane</keyword>
<keyword evidence="1" id="KW-0812">Transmembrane</keyword>
<gene>
    <name evidence="2" type="ORF">VST7929_02200</name>
</gene>
<keyword evidence="3" id="KW-1185">Reference proteome</keyword>
<feature type="transmembrane region" description="Helical" evidence="1">
    <location>
        <begin position="87"/>
        <end position="107"/>
    </location>
</feature>
<feature type="transmembrane region" description="Helical" evidence="1">
    <location>
        <begin position="113"/>
        <end position="131"/>
    </location>
</feature>
<evidence type="ECO:0000256" key="1">
    <source>
        <dbReference type="SAM" id="Phobius"/>
    </source>
</evidence>
<feature type="transmembrane region" description="Helical" evidence="1">
    <location>
        <begin position="239"/>
        <end position="258"/>
    </location>
</feature>
<name>A0ABM8ZVC5_9VIBR</name>
<protein>
    <submittedName>
        <fullName evidence="2">Uncharacterized protein</fullName>
    </submittedName>
</protein>
<dbReference type="EMBL" id="CAKLDI010000001">
    <property type="protein sequence ID" value="CAH0534284.1"/>
    <property type="molecule type" value="Genomic_DNA"/>
</dbReference>
<feature type="transmembrane region" description="Helical" evidence="1">
    <location>
        <begin position="318"/>
        <end position="337"/>
    </location>
</feature>
<feature type="transmembrane region" description="Helical" evidence="1">
    <location>
        <begin position="20"/>
        <end position="40"/>
    </location>
</feature>
<feature type="transmembrane region" description="Helical" evidence="1">
    <location>
        <begin position="349"/>
        <end position="372"/>
    </location>
</feature>
<organism evidence="2 3">
    <name type="scientific">Vibrio stylophorae</name>
    <dbReference type="NCBI Taxonomy" id="659351"/>
    <lineage>
        <taxon>Bacteria</taxon>
        <taxon>Pseudomonadati</taxon>
        <taxon>Pseudomonadota</taxon>
        <taxon>Gammaproteobacteria</taxon>
        <taxon>Vibrionales</taxon>
        <taxon>Vibrionaceae</taxon>
        <taxon>Vibrio</taxon>
    </lineage>
</organism>
<feature type="transmembrane region" description="Helical" evidence="1">
    <location>
        <begin position="151"/>
        <end position="175"/>
    </location>
</feature>
<evidence type="ECO:0000313" key="3">
    <source>
        <dbReference type="Proteomes" id="UP000838672"/>
    </source>
</evidence>
<feature type="transmembrane region" description="Helical" evidence="1">
    <location>
        <begin position="211"/>
        <end position="227"/>
    </location>
</feature>
<comment type="caution">
    <text evidence="2">The sequence shown here is derived from an EMBL/GenBank/DDBJ whole genome shotgun (WGS) entry which is preliminary data.</text>
</comment>
<keyword evidence="1" id="KW-1133">Transmembrane helix</keyword>
<reference evidence="2" key="1">
    <citation type="submission" date="2021-11" db="EMBL/GenBank/DDBJ databases">
        <authorList>
            <person name="Rodrigo-Torres L."/>
            <person name="Arahal R. D."/>
            <person name="Lucena T."/>
        </authorList>
    </citation>
    <scope>NUCLEOTIDE SEQUENCE</scope>
    <source>
        <strain evidence="2">CECT 7929</strain>
    </source>
</reference>
<dbReference type="RefSeq" id="WP_237466736.1">
    <property type="nucleotide sequence ID" value="NZ_CAKLDI010000001.1"/>
</dbReference>
<feature type="transmembrane region" description="Helical" evidence="1">
    <location>
        <begin position="288"/>
        <end position="306"/>
    </location>
</feature>
<feature type="transmembrane region" description="Helical" evidence="1">
    <location>
        <begin position="46"/>
        <end position="67"/>
    </location>
</feature>
<sequence>MKIDMNYKLNLGKKWANVFYSLSSASMPGLYRLFVLFLIARFSNDVLFINGFVFCLGLSMFSCLGVAIDFLRKISVKKENQMIGKHYIEAMLSMVAISLISCAIAMLFSGGRSFGLCNMVVLLTSFGIMHLERHLLLAKSDMKGVFKFDLIMIPAFFILFFFGFDSVLAVSLSIFISVCISRCHESYITWGGCNISASGVWSSFIAGLKLGYSNVVSGGVIYLIPMFLSERQNADDLNVISLCIAVSGVVLVLPRAVFNFNLGKIASVSFDENYFAVLCKTKKMINSACLFLLPISILFSFVYLAVSGINPFVLDANLYVAMVVLMLVLIVGQLSLVDSNLIIFLHRELIAIFANSVIFVVLFLLSVASYFKFGEAEWFISAFLLIMLLLYVARYYLYKLVVGKEVENAMVKV</sequence>
<accession>A0ABM8ZVC5</accession>
<proteinExistence type="predicted"/>